<evidence type="ECO:0000256" key="1">
    <source>
        <dbReference type="ARBA" id="ARBA00004141"/>
    </source>
</evidence>
<evidence type="ECO:0000313" key="9">
    <source>
        <dbReference type="Proteomes" id="UP000078576"/>
    </source>
</evidence>
<keyword evidence="4 6" id="KW-0472">Membrane</keyword>
<dbReference type="STRING" id="694573.A0A194UV61"/>
<comment type="subcellular location">
    <subcellularLocation>
        <location evidence="1">Membrane</location>
        <topology evidence="1">Multi-pass membrane protein</topology>
    </subcellularLocation>
</comment>
<evidence type="ECO:0000256" key="2">
    <source>
        <dbReference type="ARBA" id="ARBA00022692"/>
    </source>
</evidence>
<name>A0A194UV61_CYTMA</name>
<dbReference type="PANTHER" id="PTHR31310:SF10">
    <property type="entry name" value="INOSITOLPHOSPHOTRANSFERASE AUR1_IPT1 DOMAIN-CONTAINING PROTEIN"/>
    <property type="match status" value="1"/>
</dbReference>
<evidence type="ECO:0000259" key="7">
    <source>
        <dbReference type="Pfam" id="PF14378"/>
    </source>
</evidence>
<evidence type="ECO:0000256" key="3">
    <source>
        <dbReference type="ARBA" id="ARBA00022989"/>
    </source>
</evidence>
<keyword evidence="3 6" id="KW-1133">Transmembrane helix</keyword>
<dbReference type="InterPro" id="IPR026841">
    <property type="entry name" value="Aur1/Ipt1"/>
</dbReference>
<feature type="compositionally biased region" description="Low complexity" evidence="5">
    <location>
        <begin position="54"/>
        <end position="67"/>
    </location>
</feature>
<feature type="domain" description="Inositolphosphotransferase Aur1/Ipt1" evidence="7">
    <location>
        <begin position="200"/>
        <end position="309"/>
    </location>
</feature>
<feature type="region of interest" description="Disordered" evidence="5">
    <location>
        <begin position="54"/>
        <end position="81"/>
    </location>
</feature>
<feature type="transmembrane region" description="Helical" evidence="6">
    <location>
        <begin position="207"/>
        <end position="226"/>
    </location>
</feature>
<organism evidence="8 9">
    <name type="scientific">Cytospora mali</name>
    <name type="common">Apple Valsa canker fungus</name>
    <name type="synonym">Valsa mali</name>
    <dbReference type="NCBI Taxonomy" id="578113"/>
    <lineage>
        <taxon>Eukaryota</taxon>
        <taxon>Fungi</taxon>
        <taxon>Dikarya</taxon>
        <taxon>Ascomycota</taxon>
        <taxon>Pezizomycotina</taxon>
        <taxon>Sordariomycetes</taxon>
        <taxon>Sordariomycetidae</taxon>
        <taxon>Diaporthales</taxon>
        <taxon>Cytosporaceae</taxon>
        <taxon>Cytospora</taxon>
    </lineage>
</organism>
<dbReference type="GO" id="GO:0016020">
    <property type="term" value="C:membrane"/>
    <property type="evidence" value="ECO:0007669"/>
    <property type="project" value="UniProtKB-SubCell"/>
</dbReference>
<feature type="transmembrane region" description="Helical" evidence="6">
    <location>
        <begin position="21"/>
        <end position="38"/>
    </location>
</feature>
<feature type="transmembrane region" description="Helical" evidence="6">
    <location>
        <begin position="238"/>
        <end position="254"/>
    </location>
</feature>
<keyword evidence="9" id="KW-1185">Reference proteome</keyword>
<feature type="domain" description="Inositolphosphotransferase Aur1/Ipt1" evidence="7">
    <location>
        <begin position="368"/>
        <end position="408"/>
    </location>
</feature>
<gene>
    <name evidence="8" type="ORF">VP1G_02908</name>
</gene>
<dbReference type="Pfam" id="PF14378">
    <property type="entry name" value="PAP2_3"/>
    <property type="match status" value="2"/>
</dbReference>
<dbReference type="Proteomes" id="UP000078576">
    <property type="component" value="Unassembled WGS sequence"/>
</dbReference>
<dbReference type="PANTHER" id="PTHR31310">
    <property type="match status" value="1"/>
</dbReference>
<reference evidence="9" key="1">
    <citation type="submission" date="2014-12" db="EMBL/GenBank/DDBJ databases">
        <title>Genome Sequence of Valsa Canker Pathogens Uncovers a Specific Adaption of Colonization on Woody Bark.</title>
        <authorList>
            <person name="Yin Z."/>
            <person name="Liu H."/>
            <person name="Gao X."/>
            <person name="Li Z."/>
            <person name="Song N."/>
            <person name="Ke X."/>
            <person name="Dai Q."/>
            <person name="Wu Y."/>
            <person name="Sun Y."/>
            <person name="Xu J.-R."/>
            <person name="Kang Z.K."/>
            <person name="Wang L."/>
            <person name="Huang L."/>
        </authorList>
    </citation>
    <scope>NUCLEOTIDE SEQUENCE [LARGE SCALE GENOMIC DNA]</scope>
    <source>
        <strain evidence="9">SXYL134</strain>
    </source>
</reference>
<accession>A0A194UV61</accession>
<keyword evidence="2 6" id="KW-0812">Transmembrane</keyword>
<feature type="transmembrane region" description="Helical" evidence="6">
    <location>
        <begin position="121"/>
        <end position="142"/>
    </location>
</feature>
<sequence length="452" mass="51810">MANNGNPNDDWHPHVFRMPDWVEPVLIVSILFTSMYLTRMKNYSLFNSKQSYTPIASSPASISPRSSSDGDQPAHRSYRTGYPSKTRQVFGIWSVRTPNSSRFAGHFHSRILQKFPFLVEMFYWVLQFFFYRLTAYMAALYYGGDQLMWDIGQSHGIALLELEAYMFGKSGVTGTGRWAEWNIQQWFLTGARAGDWRGIFLTVLNRSYALIHIPGTVGFIAFYYYVSPTFSRFANARRTMTLCNLFAFTVFIFYPCMPPRLLPAEYGFIDTVNGEDANSVWQSGNFVNRLAAMPSMHFGYAFCIGCVFIYESAALSGIMEMHRRFVKKRNPSTTWLPVPGSDEENLNDITAPEVEQHSTSERSTPARIAFFVVGVWYPCWVLLTIVATANHYFLDAAVASLVVLMSYACNRFLLNFMVLEDLLLWAWRLEKPVPTTGMRRRRPLQANRADGY</sequence>
<proteinExistence type="predicted"/>
<evidence type="ECO:0000256" key="5">
    <source>
        <dbReference type="SAM" id="MobiDB-lite"/>
    </source>
</evidence>
<feature type="transmembrane region" description="Helical" evidence="6">
    <location>
        <begin position="392"/>
        <end position="414"/>
    </location>
</feature>
<dbReference type="EMBL" id="KN714681">
    <property type="protein sequence ID" value="KUI55496.1"/>
    <property type="molecule type" value="Genomic_DNA"/>
</dbReference>
<dbReference type="CDD" id="cd03386">
    <property type="entry name" value="PAP2_Aur1_like"/>
    <property type="match status" value="1"/>
</dbReference>
<dbReference type="OrthoDB" id="2566866at2759"/>
<evidence type="ECO:0000313" key="8">
    <source>
        <dbReference type="EMBL" id="KUI55496.1"/>
    </source>
</evidence>
<protein>
    <recommendedName>
        <fullName evidence="7">Inositolphosphotransferase Aur1/Ipt1 domain-containing protein</fullName>
    </recommendedName>
</protein>
<dbReference type="AlphaFoldDB" id="A0A194UV61"/>
<dbReference type="InterPro" id="IPR052185">
    <property type="entry name" value="IPC_Synthase-Related"/>
</dbReference>
<evidence type="ECO:0000256" key="4">
    <source>
        <dbReference type="ARBA" id="ARBA00023136"/>
    </source>
</evidence>
<evidence type="ECO:0000256" key="6">
    <source>
        <dbReference type="SAM" id="Phobius"/>
    </source>
</evidence>
<feature type="transmembrane region" description="Helical" evidence="6">
    <location>
        <begin position="368"/>
        <end position="386"/>
    </location>
</feature>
<feature type="transmembrane region" description="Helical" evidence="6">
    <location>
        <begin position="298"/>
        <end position="319"/>
    </location>
</feature>